<comment type="similarity">
    <text evidence="3">Belongs to the cytochrome c oxidase VIII family.</text>
</comment>
<keyword evidence="11" id="KW-1185">Reference proteome</keyword>
<dbReference type="Pfam" id="PF02285">
    <property type="entry name" value="COX8"/>
    <property type="match status" value="1"/>
</dbReference>
<evidence type="ECO:0000256" key="1">
    <source>
        <dbReference type="ARBA" id="ARBA00004434"/>
    </source>
</evidence>
<accession>A0AAW1CHK8</accession>
<protein>
    <submittedName>
        <fullName evidence="10">Uncharacterized protein</fullName>
    </submittedName>
</protein>
<dbReference type="GO" id="GO:0045277">
    <property type="term" value="C:respiratory chain complex IV"/>
    <property type="evidence" value="ECO:0007669"/>
    <property type="project" value="InterPro"/>
</dbReference>
<sequence>MATINSAMSCLRVVRKGINMTQHRSIVSGPPTQKVSFAEKAAYGFVMAACFFATPMWVLVNVRSYRGAV</sequence>
<evidence type="ECO:0000256" key="3">
    <source>
        <dbReference type="ARBA" id="ARBA00010117"/>
    </source>
</evidence>
<organism evidence="10 11">
    <name type="scientific">Rhynocoris fuscipes</name>
    <dbReference type="NCBI Taxonomy" id="488301"/>
    <lineage>
        <taxon>Eukaryota</taxon>
        <taxon>Metazoa</taxon>
        <taxon>Ecdysozoa</taxon>
        <taxon>Arthropoda</taxon>
        <taxon>Hexapoda</taxon>
        <taxon>Insecta</taxon>
        <taxon>Pterygota</taxon>
        <taxon>Neoptera</taxon>
        <taxon>Paraneoptera</taxon>
        <taxon>Hemiptera</taxon>
        <taxon>Heteroptera</taxon>
        <taxon>Panheteroptera</taxon>
        <taxon>Cimicomorpha</taxon>
        <taxon>Reduviidae</taxon>
        <taxon>Harpactorinae</taxon>
        <taxon>Harpactorini</taxon>
        <taxon>Rhynocoris</taxon>
    </lineage>
</organism>
<dbReference type="Gene3D" id="4.10.81.10">
    <property type="entry name" value="Cytochrome c oxidase, subunit 8"/>
    <property type="match status" value="1"/>
</dbReference>
<evidence type="ECO:0000313" key="10">
    <source>
        <dbReference type="EMBL" id="KAK9498343.1"/>
    </source>
</evidence>
<evidence type="ECO:0000256" key="5">
    <source>
        <dbReference type="ARBA" id="ARBA00022792"/>
    </source>
</evidence>
<comment type="subcellular location">
    <subcellularLocation>
        <location evidence="1">Mitochondrion inner membrane</location>
        <topology evidence="1">Single-pass membrane protein</topology>
    </subcellularLocation>
</comment>
<reference evidence="10 11" key="1">
    <citation type="submission" date="2022-12" db="EMBL/GenBank/DDBJ databases">
        <title>Chromosome-level genome assembly of true bugs.</title>
        <authorList>
            <person name="Ma L."/>
            <person name="Li H."/>
        </authorList>
    </citation>
    <scope>NUCLEOTIDE SEQUENCE [LARGE SCALE GENOMIC DNA]</scope>
    <source>
        <strain evidence="10">Lab_2022b</strain>
    </source>
</reference>
<evidence type="ECO:0000256" key="2">
    <source>
        <dbReference type="ARBA" id="ARBA00004673"/>
    </source>
</evidence>
<dbReference type="PANTHER" id="PTHR16717">
    <property type="entry name" value="CYTOCHROME C OXIDASE POLYPEPTIDE VIII"/>
    <property type="match status" value="1"/>
</dbReference>
<evidence type="ECO:0000313" key="11">
    <source>
        <dbReference type="Proteomes" id="UP001461498"/>
    </source>
</evidence>
<keyword evidence="8 9" id="KW-0472">Membrane</keyword>
<dbReference type="GO" id="GO:0006123">
    <property type="term" value="P:mitochondrial electron transport, cytochrome c to oxygen"/>
    <property type="evidence" value="ECO:0007669"/>
    <property type="project" value="InterPro"/>
</dbReference>
<dbReference type="AlphaFoldDB" id="A0AAW1CHK8"/>
<comment type="pathway">
    <text evidence="2">Energy metabolism; oxidative phosphorylation.</text>
</comment>
<dbReference type="InterPro" id="IPR036548">
    <property type="entry name" value="Cyt_c_oxidase_su8_sf"/>
</dbReference>
<keyword evidence="5" id="KW-0999">Mitochondrion inner membrane</keyword>
<dbReference type="EMBL" id="JAPXFL010000012">
    <property type="protein sequence ID" value="KAK9498343.1"/>
    <property type="molecule type" value="Genomic_DNA"/>
</dbReference>
<evidence type="ECO:0000256" key="6">
    <source>
        <dbReference type="ARBA" id="ARBA00022989"/>
    </source>
</evidence>
<dbReference type="Proteomes" id="UP001461498">
    <property type="component" value="Unassembled WGS sequence"/>
</dbReference>
<dbReference type="PANTHER" id="PTHR16717:SF5">
    <property type="entry name" value="CYTOCHROME C OXIDASE SUBUNIT 8, ISOFORM A"/>
    <property type="match status" value="1"/>
</dbReference>
<feature type="transmembrane region" description="Helical" evidence="9">
    <location>
        <begin position="41"/>
        <end position="60"/>
    </location>
</feature>
<dbReference type="InterPro" id="IPR003205">
    <property type="entry name" value="Cyt_c_oxidase_su8"/>
</dbReference>
<evidence type="ECO:0000256" key="7">
    <source>
        <dbReference type="ARBA" id="ARBA00023128"/>
    </source>
</evidence>
<evidence type="ECO:0000256" key="8">
    <source>
        <dbReference type="ARBA" id="ARBA00023136"/>
    </source>
</evidence>
<keyword evidence="7" id="KW-0496">Mitochondrion</keyword>
<comment type="caution">
    <text evidence="10">The sequence shown here is derived from an EMBL/GenBank/DDBJ whole genome shotgun (WGS) entry which is preliminary data.</text>
</comment>
<name>A0AAW1CHK8_9HEMI</name>
<proteinExistence type="inferred from homology"/>
<dbReference type="GO" id="GO:0005743">
    <property type="term" value="C:mitochondrial inner membrane"/>
    <property type="evidence" value="ECO:0007669"/>
    <property type="project" value="UniProtKB-SubCell"/>
</dbReference>
<gene>
    <name evidence="10" type="ORF">O3M35_002997</name>
</gene>
<evidence type="ECO:0000256" key="9">
    <source>
        <dbReference type="SAM" id="Phobius"/>
    </source>
</evidence>
<keyword evidence="4 9" id="KW-0812">Transmembrane</keyword>
<keyword evidence="6 9" id="KW-1133">Transmembrane helix</keyword>
<evidence type="ECO:0000256" key="4">
    <source>
        <dbReference type="ARBA" id="ARBA00022692"/>
    </source>
</evidence>